<keyword evidence="2" id="KW-0812">Transmembrane</keyword>
<feature type="transmembrane region" description="Helical" evidence="2">
    <location>
        <begin position="49"/>
        <end position="71"/>
    </location>
</feature>
<reference evidence="4 5" key="1">
    <citation type="submission" date="2016-01" db="EMBL/GenBank/DDBJ databases">
        <title>Genome Sequences of Twelve Sporeforming Bacillus Species Isolated from Foods.</title>
        <authorList>
            <person name="Berendsen E.M."/>
            <person name="Wells-Bennik M.H."/>
            <person name="Krawcyk A.O."/>
            <person name="De Jong A."/>
            <person name="Holsappel S."/>
            <person name="Eijlander R.T."/>
            <person name="Kuipers O.P."/>
        </authorList>
    </citation>
    <scope>NUCLEOTIDE SEQUENCE [LARGE SCALE GENOMIC DNA]</scope>
    <source>
        <strain evidence="4 5">B4102</strain>
    </source>
</reference>
<dbReference type="PATRIC" id="fig|46224.3.peg.1596"/>
<feature type="transmembrane region" description="Helical" evidence="2">
    <location>
        <begin position="135"/>
        <end position="158"/>
    </location>
</feature>
<dbReference type="InterPro" id="IPR051311">
    <property type="entry name" value="DedA_domain"/>
</dbReference>
<dbReference type="InterPro" id="IPR032816">
    <property type="entry name" value="VTT_dom"/>
</dbReference>
<dbReference type="PANTHER" id="PTHR42709:SF9">
    <property type="entry name" value="ALKALINE PHOSPHATASE LIKE PROTEIN"/>
    <property type="match status" value="1"/>
</dbReference>
<evidence type="ECO:0000259" key="3">
    <source>
        <dbReference type="Pfam" id="PF09335"/>
    </source>
</evidence>
<feature type="transmembrane region" description="Helical" evidence="2">
    <location>
        <begin position="170"/>
        <end position="189"/>
    </location>
</feature>
<organism evidence="4 5">
    <name type="scientific">Heyndrickxia sporothermodurans</name>
    <dbReference type="NCBI Taxonomy" id="46224"/>
    <lineage>
        <taxon>Bacteria</taxon>
        <taxon>Bacillati</taxon>
        <taxon>Bacillota</taxon>
        <taxon>Bacilli</taxon>
        <taxon>Bacillales</taxon>
        <taxon>Bacillaceae</taxon>
        <taxon>Heyndrickxia</taxon>
    </lineage>
</organism>
<evidence type="ECO:0000313" key="5">
    <source>
        <dbReference type="Proteomes" id="UP000075666"/>
    </source>
</evidence>
<feature type="transmembrane region" description="Helical" evidence="2">
    <location>
        <begin position="343"/>
        <end position="359"/>
    </location>
</feature>
<dbReference type="SUPFAM" id="SSF48317">
    <property type="entry name" value="Acid phosphatase/Vanadium-dependent haloperoxidase"/>
    <property type="match status" value="1"/>
</dbReference>
<feature type="transmembrane region" description="Helical" evidence="2">
    <location>
        <begin position="366"/>
        <end position="391"/>
    </location>
</feature>
<name>A0A150LB70_9BACI</name>
<evidence type="ECO:0000313" key="4">
    <source>
        <dbReference type="EMBL" id="KYD09524.1"/>
    </source>
</evidence>
<sequence>MSWLFHLIDQFGYLVLFISLMLELIIVPIPNEILMSYVGFLVYQHKLNLYLTILFGGLGGIVGVSISYWIGYKLGKPFFNKYGSKIHMGPDKIEKIAKWNKKYGKGLLLFSYFIPGVRHITSIFSGITRIPFKTFAIFAYIGVFIWVGTFISLGNIFGPKWESFHNEAKVYVTLACIGIGIIYLAYYLIKTNRKKIKENILLLIENTFNRFNSFLKTKLVIFGALIAFIGLIFLIVGMIQDFIANEFEQFNSITNTIIMYAFNERWKPVMTLFNSMSNWKVLLVFILFTAVWISVKGGIKRIEFLYFFLSILGAVFLGKGLNILFHYVTHGKELFSQSFPNEQALSCSIIYSFFMYEIIRHSKSTLLNLLTFLIVIFILLAIAASEIYLGIHVPSDFAAGYAFGGVWVCFMILLLEVSRLIKLIKETDFSKQSK</sequence>
<feature type="transmembrane region" description="Helical" evidence="2">
    <location>
        <begin position="304"/>
        <end position="328"/>
    </location>
</feature>
<dbReference type="Proteomes" id="UP000075666">
    <property type="component" value="Unassembled WGS sequence"/>
</dbReference>
<keyword evidence="2" id="KW-1133">Transmembrane helix</keyword>
<dbReference type="STRING" id="46224.B4102_1922"/>
<dbReference type="OrthoDB" id="9782291at2"/>
<accession>A0A150LB70</accession>
<dbReference type="AlphaFoldDB" id="A0A150LB70"/>
<dbReference type="Gene3D" id="1.20.144.10">
    <property type="entry name" value="Phosphatidic acid phosphatase type 2/haloperoxidase"/>
    <property type="match status" value="1"/>
</dbReference>
<comment type="similarity">
    <text evidence="1">Belongs to the DedA family.</text>
</comment>
<dbReference type="GO" id="GO:0005886">
    <property type="term" value="C:plasma membrane"/>
    <property type="evidence" value="ECO:0007669"/>
    <property type="project" value="TreeGrafter"/>
</dbReference>
<dbReference type="InterPro" id="IPR036938">
    <property type="entry name" value="PAP2/HPO_sf"/>
</dbReference>
<gene>
    <name evidence="4" type="ORF">B4102_1922</name>
</gene>
<comment type="caution">
    <text evidence="4">The sequence shown here is derived from an EMBL/GenBank/DDBJ whole genome shotgun (WGS) entry which is preliminary data.</text>
</comment>
<feature type="transmembrane region" description="Helical" evidence="2">
    <location>
        <begin position="277"/>
        <end position="295"/>
    </location>
</feature>
<proteinExistence type="inferred from homology"/>
<feature type="domain" description="VTT" evidence="3">
    <location>
        <begin position="29"/>
        <end position="154"/>
    </location>
</feature>
<keyword evidence="5" id="KW-1185">Reference proteome</keyword>
<dbReference type="Pfam" id="PF09335">
    <property type="entry name" value="VTT_dom"/>
    <property type="match status" value="1"/>
</dbReference>
<evidence type="ECO:0000256" key="1">
    <source>
        <dbReference type="ARBA" id="ARBA00010792"/>
    </source>
</evidence>
<feature type="transmembrane region" description="Helical" evidence="2">
    <location>
        <begin position="219"/>
        <end position="239"/>
    </location>
</feature>
<dbReference type="RefSeq" id="WP_066228340.1">
    <property type="nucleotide sequence ID" value="NZ_LQYN01000024.1"/>
</dbReference>
<keyword evidence="2" id="KW-0472">Membrane</keyword>
<dbReference type="PANTHER" id="PTHR42709">
    <property type="entry name" value="ALKALINE PHOSPHATASE LIKE PROTEIN"/>
    <property type="match status" value="1"/>
</dbReference>
<protein>
    <recommendedName>
        <fullName evidence="3">VTT domain-containing protein</fullName>
    </recommendedName>
</protein>
<feature type="transmembrane region" description="Helical" evidence="2">
    <location>
        <begin position="397"/>
        <end position="415"/>
    </location>
</feature>
<evidence type="ECO:0000256" key="2">
    <source>
        <dbReference type="SAM" id="Phobius"/>
    </source>
</evidence>
<feature type="transmembrane region" description="Helical" evidence="2">
    <location>
        <begin position="12"/>
        <end position="29"/>
    </location>
</feature>
<dbReference type="EMBL" id="LQYN01000024">
    <property type="protein sequence ID" value="KYD09524.1"/>
    <property type="molecule type" value="Genomic_DNA"/>
</dbReference>